<accession>A0A2X2RAU2</accession>
<dbReference type="Proteomes" id="UP000249891">
    <property type="component" value="Unassembled WGS sequence"/>
</dbReference>
<dbReference type="EMBL" id="UARG01000017">
    <property type="protein sequence ID" value="SQA78218.1"/>
    <property type="molecule type" value="Genomic_DNA"/>
</dbReference>
<dbReference type="Pfam" id="PF13306">
    <property type="entry name" value="LRR_5"/>
    <property type="match status" value="1"/>
</dbReference>
<dbReference type="PANTHER" id="PTHR45661">
    <property type="entry name" value="SURFACE ANTIGEN"/>
    <property type="match status" value="1"/>
</dbReference>
<protein>
    <recommendedName>
        <fullName evidence="3">Bacterial surface protein 26-residue repeat</fullName>
    </recommendedName>
</protein>
<reference evidence="1 2" key="1">
    <citation type="submission" date="2018-06" db="EMBL/GenBank/DDBJ databases">
        <authorList>
            <consortium name="Pathogen Informatics"/>
            <person name="Doyle S."/>
        </authorList>
    </citation>
    <scope>NUCLEOTIDE SEQUENCE [LARGE SCALE GENOMIC DNA]</scope>
    <source>
        <strain evidence="1 2">NCTC11546</strain>
    </source>
</reference>
<dbReference type="InterPro" id="IPR026906">
    <property type="entry name" value="LRR_5"/>
</dbReference>
<dbReference type="AlphaFoldDB" id="A0A2X2RAU2"/>
<dbReference type="RefSeq" id="WP_128091444.1">
    <property type="nucleotide sequence ID" value="NZ_UARG01000017.1"/>
</dbReference>
<dbReference type="Gene3D" id="3.80.10.10">
    <property type="entry name" value="Ribonuclease Inhibitor"/>
    <property type="match status" value="1"/>
</dbReference>
<sequence>MRKVFFLAFVAIVLVSCRKNDDNGNEVNVSPNDYTLSADGLTLIKWTNSSTISIDMQGDSNLRKVNTIAENAFKDLKSLRAITFSDNLKEIGSDAFSGTNLSDGVNFNSYSDVVFGERVFYRSNIRKVVLPNTKALSNRIFAECRNLKEVTFKRTGIIGDGAFSSCGTLELVDLTDAGVTHIGKEAFANCKLLKKAILSVTMNLKTIGDKSFANCTSLENVTILALYPPYLEGDPFSGIAKTKFPTFYIPRKPKDLLDIYKGDNNWKNLVDKIQLIPK</sequence>
<dbReference type="PROSITE" id="PS51257">
    <property type="entry name" value="PROKAR_LIPOPROTEIN"/>
    <property type="match status" value="1"/>
</dbReference>
<organism evidence="1 2">
    <name type="scientific">Capnocytophaga ochracea</name>
    <dbReference type="NCBI Taxonomy" id="1018"/>
    <lineage>
        <taxon>Bacteria</taxon>
        <taxon>Pseudomonadati</taxon>
        <taxon>Bacteroidota</taxon>
        <taxon>Flavobacteriia</taxon>
        <taxon>Flavobacteriales</taxon>
        <taxon>Flavobacteriaceae</taxon>
        <taxon>Capnocytophaga</taxon>
    </lineage>
</organism>
<evidence type="ECO:0008006" key="3">
    <source>
        <dbReference type="Google" id="ProtNLM"/>
    </source>
</evidence>
<dbReference type="SUPFAM" id="SSF52058">
    <property type="entry name" value="L domain-like"/>
    <property type="match status" value="1"/>
</dbReference>
<evidence type="ECO:0000313" key="1">
    <source>
        <dbReference type="EMBL" id="SQA78218.1"/>
    </source>
</evidence>
<dbReference type="InterPro" id="IPR032675">
    <property type="entry name" value="LRR_dom_sf"/>
</dbReference>
<dbReference type="PANTHER" id="PTHR45661:SF3">
    <property type="entry name" value="IG-LIKE DOMAIN-CONTAINING PROTEIN"/>
    <property type="match status" value="1"/>
</dbReference>
<proteinExistence type="predicted"/>
<dbReference type="InterPro" id="IPR053139">
    <property type="entry name" value="Surface_bspA-like"/>
</dbReference>
<name>A0A2X2RAU2_CAPOC</name>
<gene>
    <name evidence="1" type="ORF">NCTC11546_01446</name>
</gene>
<evidence type="ECO:0000313" key="2">
    <source>
        <dbReference type="Proteomes" id="UP000249891"/>
    </source>
</evidence>